<accession>A0A6N6VZ47</accession>
<dbReference type="RefSeq" id="WP_154567813.1">
    <property type="nucleotide sequence ID" value="NZ_VOSW01000209.1"/>
</dbReference>
<dbReference type="EMBL" id="VOSW01000209">
    <property type="protein sequence ID" value="KAE8753496.1"/>
    <property type="molecule type" value="Genomic_DNA"/>
</dbReference>
<sequence length="231" mass="25292">MNMMAVDEERKHLRIWETLPWIVNGTAGAEAASEAQEHVRECTLCRTELARQRWLFTTMNKHERQAPPIERGLEDLMHRIDDEQREPDIRRVRGPWYRRAGAQTGSHRVAVVAYGLAAMVLVEAGALAVLGGRRPPGEQPQQATYRTLSEGAAPAHRATIRLVVDDAMTVGRLHALLESQQLEIVSGPGQNGVYSLAPVADAGDVSAQVAVLRAAPGVRFAEPVADARSAQ</sequence>
<protein>
    <recommendedName>
        <fullName evidence="3">Zinc-finger domain-containing protein</fullName>
    </recommendedName>
</protein>
<dbReference type="Gene3D" id="1.10.10.1320">
    <property type="entry name" value="Anti-sigma factor, zinc-finger domain"/>
    <property type="match status" value="1"/>
</dbReference>
<evidence type="ECO:0000313" key="1">
    <source>
        <dbReference type="EMBL" id="KAE8753496.1"/>
    </source>
</evidence>
<dbReference type="AlphaFoldDB" id="A0A6N6VZ47"/>
<reference evidence="1 2" key="1">
    <citation type="journal article" date="2020" name="Int. J. Syst. Evol. Microbiol.">
        <title>Paraburkholderia madseniana sp. nov., a phenolic acid-degrading bacterium isolated from acidic forest soil.</title>
        <authorList>
            <person name="Wilhelm R.C."/>
            <person name="Murphy S.J.L."/>
            <person name="Feriancek N.M."/>
            <person name="Karasz D.C."/>
            <person name="DeRito C.M."/>
            <person name="Newman J.D."/>
            <person name="Buckley D.H."/>
        </authorList>
    </citation>
    <scope>NUCLEOTIDE SEQUENCE [LARGE SCALE GENOMIC DNA]</scope>
    <source>
        <strain evidence="1 2">RP11</strain>
    </source>
</reference>
<dbReference type="Proteomes" id="UP000463700">
    <property type="component" value="Unassembled WGS sequence"/>
</dbReference>
<comment type="caution">
    <text evidence="1">The sequence shown here is derived from an EMBL/GenBank/DDBJ whole genome shotgun (WGS) entry which is preliminary data.</text>
</comment>
<organism evidence="1 2">
    <name type="scientific">Paraburkholderia madseniana</name>
    <dbReference type="NCBI Taxonomy" id="2599607"/>
    <lineage>
        <taxon>Bacteria</taxon>
        <taxon>Pseudomonadati</taxon>
        <taxon>Pseudomonadota</taxon>
        <taxon>Betaproteobacteria</taxon>
        <taxon>Burkholderiales</taxon>
        <taxon>Burkholderiaceae</taxon>
        <taxon>Paraburkholderia</taxon>
    </lineage>
</organism>
<name>A0A6N6VZ47_9BURK</name>
<dbReference type="InterPro" id="IPR041916">
    <property type="entry name" value="Anti_sigma_zinc_sf"/>
</dbReference>
<evidence type="ECO:0008006" key="3">
    <source>
        <dbReference type="Google" id="ProtNLM"/>
    </source>
</evidence>
<evidence type="ECO:0000313" key="2">
    <source>
        <dbReference type="Proteomes" id="UP000463700"/>
    </source>
</evidence>
<proteinExistence type="predicted"/>
<dbReference type="OrthoDB" id="5958009at2"/>
<gene>
    <name evidence="1" type="ORF">FSO04_44890</name>
</gene>